<dbReference type="EMBL" id="JABEBT010000082">
    <property type="protein sequence ID" value="KAF7633190.1"/>
    <property type="molecule type" value="Genomic_DNA"/>
</dbReference>
<dbReference type="AlphaFoldDB" id="A0A8S9ZIU2"/>
<proteinExistence type="predicted"/>
<evidence type="ECO:0000313" key="1">
    <source>
        <dbReference type="EMBL" id="KAF7633190.1"/>
    </source>
</evidence>
<name>A0A8S9ZIU2_9BILA</name>
<accession>A0A8S9ZIU2</accession>
<dbReference type="Proteomes" id="UP000605970">
    <property type="component" value="Unassembled WGS sequence"/>
</dbReference>
<sequence length="73" mass="8250">MNGKNVKEKKEQANKHDRKKLNVCSVSSGIFYVGRRSINSLKDFNLLIGFSSFDLEILINSIKCGNSFVLIIE</sequence>
<keyword evidence="2" id="KW-1185">Reference proteome</keyword>
<organism evidence="1 2">
    <name type="scientific">Meloidogyne graminicola</name>
    <dbReference type="NCBI Taxonomy" id="189291"/>
    <lineage>
        <taxon>Eukaryota</taxon>
        <taxon>Metazoa</taxon>
        <taxon>Ecdysozoa</taxon>
        <taxon>Nematoda</taxon>
        <taxon>Chromadorea</taxon>
        <taxon>Rhabditida</taxon>
        <taxon>Tylenchina</taxon>
        <taxon>Tylenchomorpha</taxon>
        <taxon>Tylenchoidea</taxon>
        <taxon>Meloidogynidae</taxon>
        <taxon>Meloidogyninae</taxon>
        <taxon>Meloidogyne</taxon>
    </lineage>
</organism>
<protein>
    <submittedName>
        <fullName evidence="1">Uncharacterized protein</fullName>
    </submittedName>
</protein>
<comment type="caution">
    <text evidence="1">The sequence shown here is derived from an EMBL/GenBank/DDBJ whole genome shotgun (WGS) entry which is preliminary data.</text>
</comment>
<evidence type="ECO:0000313" key="2">
    <source>
        <dbReference type="Proteomes" id="UP000605970"/>
    </source>
</evidence>
<reference evidence="1" key="1">
    <citation type="journal article" date="2020" name="Ecol. Evol.">
        <title>Genome structure and content of the rice root-knot nematode (Meloidogyne graminicola).</title>
        <authorList>
            <person name="Phan N.T."/>
            <person name="Danchin E.G.J."/>
            <person name="Klopp C."/>
            <person name="Perfus-Barbeoch L."/>
            <person name="Kozlowski D.K."/>
            <person name="Koutsovoulos G.D."/>
            <person name="Lopez-Roques C."/>
            <person name="Bouchez O."/>
            <person name="Zahm M."/>
            <person name="Besnard G."/>
            <person name="Bellafiore S."/>
        </authorList>
    </citation>
    <scope>NUCLEOTIDE SEQUENCE</scope>
    <source>
        <strain evidence="1">VN-18</strain>
    </source>
</reference>
<gene>
    <name evidence="1" type="ORF">Mgra_00007378</name>
</gene>